<dbReference type="Proteomes" id="UP000623608">
    <property type="component" value="Unassembled WGS sequence"/>
</dbReference>
<proteinExistence type="predicted"/>
<keyword evidence="2" id="KW-1185">Reference proteome</keyword>
<name>A0A919TX34_9ACTN</name>
<sequence length="71" mass="7795">MDGVLHKELKAKVETRVDPVKHKHVGVIQAIARGPRVHICGCRAHAEQIRRTPWVGGLHLFASIDLIGGQS</sequence>
<protein>
    <submittedName>
        <fullName evidence="1">Uncharacterized protein</fullName>
    </submittedName>
</protein>
<gene>
    <name evidence="1" type="ORF">Ate02nite_62270</name>
</gene>
<organism evidence="1 2">
    <name type="scientific">Paractinoplanes tereljensis</name>
    <dbReference type="NCBI Taxonomy" id="571912"/>
    <lineage>
        <taxon>Bacteria</taxon>
        <taxon>Bacillati</taxon>
        <taxon>Actinomycetota</taxon>
        <taxon>Actinomycetes</taxon>
        <taxon>Micromonosporales</taxon>
        <taxon>Micromonosporaceae</taxon>
        <taxon>Paractinoplanes</taxon>
    </lineage>
</organism>
<reference evidence="1" key="1">
    <citation type="submission" date="2021-01" db="EMBL/GenBank/DDBJ databases">
        <title>Whole genome shotgun sequence of Actinoplanes tereljensis NBRC 105297.</title>
        <authorList>
            <person name="Komaki H."/>
            <person name="Tamura T."/>
        </authorList>
    </citation>
    <scope>NUCLEOTIDE SEQUENCE</scope>
    <source>
        <strain evidence="1">NBRC 105297</strain>
    </source>
</reference>
<evidence type="ECO:0000313" key="2">
    <source>
        <dbReference type="Proteomes" id="UP000623608"/>
    </source>
</evidence>
<dbReference type="AlphaFoldDB" id="A0A919TX34"/>
<dbReference type="EMBL" id="BOMY01000041">
    <property type="protein sequence ID" value="GIF23497.1"/>
    <property type="molecule type" value="Genomic_DNA"/>
</dbReference>
<evidence type="ECO:0000313" key="1">
    <source>
        <dbReference type="EMBL" id="GIF23497.1"/>
    </source>
</evidence>
<accession>A0A919TX34</accession>
<comment type="caution">
    <text evidence="1">The sequence shown here is derived from an EMBL/GenBank/DDBJ whole genome shotgun (WGS) entry which is preliminary data.</text>
</comment>